<gene>
    <name evidence="7" type="ORF">CB0940_04549</name>
</gene>
<name>A0A2G5HK13_CERBT</name>
<dbReference type="Gene3D" id="3.40.50.880">
    <property type="match status" value="1"/>
</dbReference>
<dbReference type="OrthoDB" id="543156at2759"/>
<dbReference type="GO" id="GO:0005737">
    <property type="term" value="C:cytoplasm"/>
    <property type="evidence" value="ECO:0007669"/>
    <property type="project" value="TreeGrafter"/>
</dbReference>
<dbReference type="Proteomes" id="UP000230605">
    <property type="component" value="Chromosome 4"/>
</dbReference>
<organism evidence="7 8">
    <name type="scientific">Cercospora beticola</name>
    <name type="common">Sugarbeet leaf spot fungus</name>
    <dbReference type="NCBI Taxonomy" id="122368"/>
    <lineage>
        <taxon>Eukaryota</taxon>
        <taxon>Fungi</taxon>
        <taxon>Dikarya</taxon>
        <taxon>Ascomycota</taxon>
        <taxon>Pezizomycotina</taxon>
        <taxon>Dothideomycetes</taxon>
        <taxon>Dothideomycetidae</taxon>
        <taxon>Mycosphaerellales</taxon>
        <taxon>Mycosphaerellaceae</taxon>
        <taxon>Cercospora</taxon>
    </lineage>
</organism>
<accession>A0A2G5HK13</accession>
<keyword evidence="3" id="KW-0456">Lyase</keyword>
<protein>
    <recommendedName>
        <fullName evidence="1">D-lactate dehydratase</fullName>
        <ecNumber evidence="1">4.2.1.130</ecNumber>
    </recommendedName>
</protein>
<dbReference type="PANTHER" id="PTHR48094">
    <property type="entry name" value="PROTEIN/NUCLEIC ACID DEGLYCASE DJ-1-RELATED"/>
    <property type="match status" value="1"/>
</dbReference>
<proteinExistence type="inferred from homology"/>
<evidence type="ECO:0000256" key="3">
    <source>
        <dbReference type="ARBA" id="ARBA00023239"/>
    </source>
</evidence>
<dbReference type="AlphaFoldDB" id="A0A2G5HK13"/>
<dbReference type="EMBL" id="LKMD01000105">
    <property type="protein sequence ID" value="PIA92878.1"/>
    <property type="molecule type" value="Genomic_DNA"/>
</dbReference>
<evidence type="ECO:0000256" key="5">
    <source>
        <dbReference type="ARBA" id="ARBA00048082"/>
    </source>
</evidence>
<reference evidence="7 8" key="1">
    <citation type="submission" date="2015-10" db="EMBL/GenBank/DDBJ databases">
        <title>The cercosporin biosynthetic gene cluster was horizontally transferred to several fungal lineages and shown to be expanded in Cercospora beticola based on microsynteny with recipient genomes.</title>
        <authorList>
            <person name="De Jonge R."/>
            <person name="Ebert M.K."/>
            <person name="Suttle J.C."/>
            <person name="Jurick Ii W.M."/>
            <person name="Secor G.A."/>
            <person name="Thomma B.P."/>
            <person name="Van De Peer Y."/>
            <person name="Bolton M.D."/>
        </authorList>
    </citation>
    <scope>NUCLEOTIDE SEQUENCE [LARGE SCALE GENOMIC DNA]</scope>
    <source>
        <strain evidence="7 8">09-40</strain>
    </source>
</reference>
<comment type="caution">
    <text evidence="7">The sequence shown here is derived from an EMBL/GenBank/DDBJ whole genome shotgun (WGS) entry which is preliminary data.</text>
</comment>
<dbReference type="Pfam" id="PF01965">
    <property type="entry name" value="DJ-1_PfpI"/>
    <property type="match status" value="1"/>
</dbReference>
<evidence type="ECO:0000256" key="2">
    <source>
        <dbReference type="ARBA" id="ARBA00023016"/>
    </source>
</evidence>
<dbReference type="EC" id="4.2.1.130" evidence="1"/>
<evidence type="ECO:0000256" key="4">
    <source>
        <dbReference type="ARBA" id="ARBA00038493"/>
    </source>
</evidence>
<evidence type="ECO:0000313" key="8">
    <source>
        <dbReference type="Proteomes" id="UP000230605"/>
    </source>
</evidence>
<dbReference type="InterPro" id="IPR050325">
    <property type="entry name" value="Prot/Nucl_acid_deglycase"/>
</dbReference>
<dbReference type="PANTHER" id="PTHR48094:SF11">
    <property type="entry name" value="GLUTATHIONE-INDEPENDENT GLYOXALASE HSP31-RELATED"/>
    <property type="match status" value="1"/>
</dbReference>
<keyword evidence="2" id="KW-0346">Stress response</keyword>
<evidence type="ECO:0000313" key="7">
    <source>
        <dbReference type="EMBL" id="PIA92878.1"/>
    </source>
</evidence>
<dbReference type="InterPro" id="IPR002818">
    <property type="entry name" value="DJ-1/PfpI"/>
</dbReference>
<dbReference type="SUPFAM" id="SSF52317">
    <property type="entry name" value="Class I glutamine amidotransferase-like"/>
    <property type="match status" value="1"/>
</dbReference>
<comment type="catalytic activity">
    <reaction evidence="5">
        <text>methylglyoxal + H2O = (R)-lactate + H(+)</text>
        <dbReference type="Rhea" id="RHEA:27754"/>
        <dbReference type="ChEBI" id="CHEBI:15377"/>
        <dbReference type="ChEBI" id="CHEBI:15378"/>
        <dbReference type="ChEBI" id="CHEBI:16004"/>
        <dbReference type="ChEBI" id="CHEBI:17158"/>
        <dbReference type="EC" id="4.2.1.130"/>
    </reaction>
</comment>
<dbReference type="InterPro" id="IPR029062">
    <property type="entry name" value="Class_I_gatase-like"/>
</dbReference>
<dbReference type="CDD" id="cd03141">
    <property type="entry name" value="GATase1_Hsp31_like"/>
    <property type="match status" value="1"/>
</dbReference>
<evidence type="ECO:0000259" key="6">
    <source>
        <dbReference type="Pfam" id="PF01965"/>
    </source>
</evidence>
<dbReference type="GO" id="GO:0019243">
    <property type="term" value="P:methylglyoxal catabolic process to D-lactate via S-lactoyl-glutathione"/>
    <property type="evidence" value="ECO:0007669"/>
    <property type="project" value="TreeGrafter"/>
</dbReference>
<dbReference type="GO" id="GO:0019172">
    <property type="term" value="F:glyoxalase III activity"/>
    <property type="evidence" value="ECO:0007669"/>
    <property type="project" value="UniProtKB-EC"/>
</dbReference>
<feature type="domain" description="DJ-1/PfpI" evidence="6">
    <location>
        <begin position="171"/>
        <end position="305"/>
    </location>
</feature>
<sequence>MRDHDATTCKSIRQARKRGKKYGNSLLSISNSTLPVYHTTTNSFTTSGIIATSPSALAGTMSSLIDKAKNVVSSHKKSDGSLPKVLFVLSSHDQMGDTGKPTGWYLPEFAHPYYKLEGKAEIVIASPKGGAAPLDPSSVEMFKSDEESTKFLKEKEALWKNTQKLSDFVGKANTFDAVFYVGGHGPMFDLATDPVSHQLIKEFYESGKVVSAVCHGPAAFVNVKLSDGSWLVQGQEVTGFTNTEEDQVQLSAAMPFMLETELEAHGGKVVKAEPWQPKVVKSGKSNKLITGQNPASASPIGEAILAAL</sequence>
<evidence type="ECO:0000256" key="1">
    <source>
        <dbReference type="ARBA" id="ARBA00013134"/>
    </source>
</evidence>
<comment type="similarity">
    <text evidence="4">Belongs to the peptidase C56 family. HSP31-like subfamily.</text>
</comment>